<dbReference type="RefSeq" id="WP_192107277.1">
    <property type="nucleotide sequence ID" value="NZ_JACYXJ010000001.1"/>
</dbReference>
<protein>
    <recommendedName>
        <fullName evidence="4">DUF1176 domain-containing protein</fullName>
    </recommendedName>
</protein>
<name>A0ABR9C8B4_9HYPH</name>
<feature type="chain" id="PRO_5045992527" description="DUF1176 domain-containing protein" evidence="1">
    <location>
        <begin position="28"/>
        <end position="184"/>
    </location>
</feature>
<keyword evidence="3" id="KW-1185">Reference proteome</keyword>
<evidence type="ECO:0000256" key="1">
    <source>
        <dbReference type="SAM" id="SignalP"/>
    </source>
</evidence>
<keyword evidence="1" id="KW-0732">Signal</keyword>
<gene>
    <name evidence="2" type="ORF">IG617_03410</name>
</gene>
<evidence type="ECO:0000313" key="3">
    <source>
        <dbReference type="Proteomes" id="UP000615687"/>
    </source>
</evidence>
<sequence length="184" mass="19455">MNTLRSACSALAGAMCMSASLISAAHAQDGGYDVSNLPAAIAAIGTEQLDCYLDDAVPAFGFQKLDLADGATLYVVPCQNGDVNIESYLARLEPDSSVTLFAFAVEPGSGAETYPSAINPEVLKNGLVVQTSSFYGPDANCGVFDIHELNEDGTAYTLVERREKPECSGDYAPPQDYPVVWSAR</sequence>
<evidence type="ECO:0000313" key="2">
    <source>
        <dbReference type="EMBL" id="MBD8875330.1"/>
    </source>
</evidence>
<proteinExistence type="predicted"/>
<feature type="signal peptide" evidence="1">
    <location>
        <begin position="1"/>
        <end position="27"/>
    </location>
</feature>
<accession>A0ABR9C8B4</accession>
<reference evidence="2 3" key="1">
    <citation type="submission" date="2020-09" db="EMBL/GenBank/DDBJ databases">
        <title>The genome sequence of type strain Labrenzia polysiphoniae KACC 19711.</title>
        <authorList>
            <person name="Liu Y."/>
        </authorList>
    </citation>
    <scope>NUCLEOTIDE SEQUENCE [LARGE SCALE GENOMIC DNA]</scope>
    <source>
        <strain evidence="2 3">KACC 19711</strain>
    </source>
</reference>
<organism evidence="2 3">
    <name type="scientific">Roseibium polysiphoniae</name>
    <dbReference type="NCBI Taxonomy" id="2571221"/>
    <lineage>
        <taxon>Bacteria</taxon>
        <taxon>Pseudomonadati</taxon>
        <taxon>Pseudomonadota</taxon>
        <taxon>Alphaproteobacteria</taxon>
        <taxon>Hyphomicrobiales</taxon>
        <taxon>Stappiaceae</taxon>
        <taxon>Roseibium</taxon>
    </lineage>
</organism>
<evidence type="ECO:0008006" key="4">
    <source>
        <dbReference type="Google" id="ProtNLM"/>
    </source>
</evidence>
<dbReference type="Proteomes" id="UP000615687">
    <property type="component" value="Unassembled WGS sequence"/>
</dbReference>
<dbReference type="EMBL" id="JACYXJ010000001">
    <property type="protein sequence ID" value="MBD8875330.1"/>
    <property type="molecule type" value="Genomic_DNA"/>
</dbReference>
<comment type="caution">
    <text evidence="2">The sequence shown here is derived from an EMBL/GenBank/DDBJ whole genome shotgun (WGS) entry which is preliminary data.</text>
</comment>